<protein>
    <submittedName>
        <fullName evidence="2">Uncharacterized protein</fullName>
    </submittedName>
</protein>
<feature type="chain" id="PRO_5030921520" evidence="1">
    <location>
        <begin position="21"/>
        <end position="43"/>
    </location>
</feature>
<sequence>MARAHLAGVTALLFALGACAEEPSEPEVQRSGAFSRARRSLTP</sequence>
<accession>A0A7W9HP84</accession>
<evidence type="ECO:0000313" key="2">
    <source>
        <dbReference type="EMBL" id="MBB5805923.1"/>
    </source>
</evidence>
<evidence type="ECO:0000256" key="1">
    <source>
        <dbReference type="SAM" id="SignalP"/>
    </source>
</evidence>
<keyword evidence="1" id="KW-0732">Signal</keyword>
<proteinExistence type="predicted"/>
<name>A0A7W9HP84_9PSEU</name>
<feature type="signal peptide" evidence="1">
    <location>
        <begin position="1"/>
        <end position="20"/>
    </location>
</feature>
<evidence type="ECO:0000313" key="3">
    <source>
        <dbReference type="Proteomes" id="UP000552097"/>
    </source>
</evidence>
<dbReference type="PROSITE" id="PS51257">
    <property type="entry name" value="PROKAR_LIPOPROTEIN"/>
    <property type="match status" value="1"/>
</dbReference>
<reference evidence="2 3" key="1">
    <citation type="submission" date="2020-08" db="EMBL/GenBank/DDBJ databases">
        <title>Sequencing the genomes of 1000 actinobacteria strains.</title>
        <authorList>
            <person name="Klenk H.-P."/>
        </authorList>
    </citation>
    <scope>NUCLEOTIDE SEQUENCE [LARGE SCALE GENOMIC DNA]</scope>
    <source>
        <strain evidence="2 3">DSM 45486</strain>
    </source>
</reference>
<dbReference type="AlphaFoldDB" id="A0A7W9HP84"/>
<comment type="caution">
    <text evidence="2">The sequence shown here is derived from an EMBL/GenBank/DDBJ whole genome shotgun (WGS) entry which is preliminary data.</text>
</comment>
<gene>
    <name evidence="2" type="ORF">F4560_005691</name>
</gene>
<dbReference type="Proteomes" id="UP000552097">
    <property type="component" value="Unassembled WGS sequence"/>
</dbReference>
<organism evidence="2 3">
    <name type="scientific">Saccharothrix ecbatanensis</name>
    <dbReference type="NCBI Taxonomy" id="1105145"/>
    <lineage>
        <taxon>Bacteria</taxon>
        <taxon>Bacillati</taxon>
        <taxon>Actinomycetota</taxon>
        <taxon>Actinomycetes</taxon>
        <taxon>Pseudonocardiales</taxon>
        <taxon>Pseudonocardiaceae</taxon>
        <taxon>Saccharothrix</taxon>
    </lineage>
</organism>
<dbReference type="EMBL" id="JACHMO010000001">
    <property type="protein sequence ID" value="MBB5805923.1"/>
    <property type="molecule type" value="Genomic_DNA"/>
</dbReference>
<keyword evidence="3" id="KW-1185">Reference proteome</keyword>